<dbReference type="AlphaFoldDB" id="A0A921UGW6"/>
<dbReference type="PROSITE" id="PS50157">
    <property type="entry name" value="ZINC_FINGER_C2H2_2"/>
    <property type="match status" value="1"/>
</dbReference>
<dbReference type="InterPro" id="IPR036236">
    <property type="entry name" value="Znf_C2H2_sf"/>
</dbReference>
<gene>
    <name evidence="11" type="ORF">BDA96_05G243200</name>
</gene>
<comment type="caution">
    <text evidence="11">The sequence shown here is derived from an EMBL/GenBank/DDBJ whole genome shotgun (WGS) entry which is preliminary data.</text>
</comment>
<keyword evidence="7" id="KW-0804">Transcription</keyword>
<keyword evidence="5" id="KW-0862">Zinc</keyword>
<proteinExistence type="predicted"/>
<dbReference type="EMBL" id="CM027684">
    <property type="protein sequence ID" value="KAG0531084.1"/>
    <property type="molecule type" value="Genomic_DNA"/>
</dbReference>
<dbReference type="SUPFAM" id="SSF57667">
    <property type="entry name" value="beta-beta-alpha zinc fingers"/>
    <property type="match status" value="1"/>
</dbReference>
<protein>
    <recommendedName>
        <fullName evidence="10">C2H2-type domain-containing protein</fullName>
    </recommendedName>
</protein>
<dbReference type="Proteomes" id="UP000807115">
    <property type="component" value="Chromosome 5"/>
</dbReference>
<dbReference type="PROSITE" id="PS00028">
    <property type="entry name" value="ZINC_FINGER_C2H2_1"/>
    <property type="match status" value="1"/>
</dbReference>
<dbReference type="Pfam" id="PF13912">
    <property type="entry name" value="zf-C2H2_6"/>
    <property type="match status" value="2"/>
</dbReference>
<evidence type="ECO:0000256" key="1">
    <source>
        <dbReference type="ARBA" id="ARBA00004123"/>
    </source>
</evidence>
<feature type="domain" description="C2H2-type" evidence="10">
    <location>
        <begin position="84"/>
        <end position="111"/>
    </location>
</feature>
<evidence type="ECO:0000256" key="8">
    <source>
        <dbReference type="ARBA" id="ARBA00023242"/>
    </source>
</evidence>
<evidence type="ECO:0000256" key="4">
    <source>
        <dbReference type="ARBA" id="ARBA00022771"/>
    </source>
</evidence>
<comment type="subcellular location">
    <subcellularLocation>
        <location evidence="1">Nucleus</location>
    </subcellularLocation>
</comment>
<dbReference type="GO" id="GO:0005634">
    <property type="term" value="C:nucleus"/>
    <property type="evidence" value="ECO:0007669"/>
    <property type="project" value="UniProtKB-SubCell"/>
</dbReference>
<keyword evidence="8" id="KW-0539">Nucleus</keyword>
<keyword evidence="4 9" id="KW-0863">Zinc-finger</keyword>
<evidence type="ECO:0000256" key="9">
    <source>
        <dbReference type="PROSITE-ProRule" id="PRU00042"/>
    </source>
</evidence>
<keyword evidence="2" id="KW-0479">Metal-binding</keyword>
<evidence type="ECO:0000256" key="3">
    <source>
        <dbReference type="ARBA" id="ARBA00022737"/>
    </source>
</evidence>
<organism evidence="11 12">
    <name type="scientific">Sorghum bicolor</name>
    <name type="common">Sorghum</name>
    <name type="synonym">Sorghum vulgare</name>
    <dbReference type="NCBI Taxonomy" id="4558"/>
    <lineage>
        <taxon>Eukaryota</taxon>
        <taxon>Viridiplantae</taxon>
        <taxon>Streptophyta</taxon>
        <taxon>Embryophyta</taxon>
        <taxon>Tracheophyta</taxon>
        <taxon>Spermatophyta</taxon>
        <taxon>Magnoliopsida</taxon>
        <taxon>Liliopsida</taxon>
        <taxon>Poales</taxon>
        <taxon>Poaceae</taxon>
        <taxon>PACMAD clade</taxon>
        <taxon>Panicoideae</taxon>
        <taxon>Andropogonodae</taxon>
        <taxon>Andropogoneae</taxon>
        <taxon>Sorghinae</taxon>
        <taxon>Sorghum</taxon>
    </lineage>
</organism>
<dbReference type="SMART" id="SM00355">
    <property type="entry name" value="ZnF_C2H2"/>
    <property type="match status" value="2"/>
</dbReference>
<dbReference type="InterPro" id="IPR013087">
    <property type="entry name" value="Znf_C2H2_type"/>
</dbReference>
<evidence type="ECO:0000256" key="6">
    <source>
        <dbReference type="ARBA" id="ARBA00023015"/>
    </source>
</evidence>
<name>A0A921UGW6_SORBI</name>
<dbReference type="PANTHER" id="PTHR26374:SF450">
    <property type="entry name" value="OS11G0702300 PROTEIN"/>
    <property type="match status" value="1"/>
</dbReference>
<evidence type="ECO:0000313" key="12">
    <source>
        <dbReference type="Proteomes" id="UP000807115"/>
    </source>
</evidence>
<sequence>MESHINHLHVPSCFDDDDGDVFLTLSTRGRRRHRRGHQQAAAGSSFDCRTCGREFPTSFQALGGHRTSHLRRPPATTKEKPLVHTCAACGLGFSTGQALGGHMRRHRGGPGAGYVVDLTWAVMLHERPSSTAPLQLLDLFV</sequence>
<reference evidence="11" key="1">
    <citation type="journal article" date="2019" name="BMC Genomics">
        <title>A new reference genome for Sorghum bicolor reveals high levels of sequence similarity between sweet and grain genotypes: implications for the genetics of sugar metabolism.</title>
        <authorList>
            <person name="Cooper E.A."/>
            <person name="Brenton Z.W."/>
            <person name="Flinn B.S."/>
            <person name="Jenkins J."/>
            <person name="Shu S."/>
            <person name="Flowers D."/>
            <person name="Luo F."/>
            <person name="Wang Y."/>
            <person name="Xia P."/>
            <person name="Barry K."/>
            <person name="Daum C."/>
            <person name="Lipzen A."/>
            <person name="Yoshinaga Y."/>
            <person name="Schmutz J."/>
            <person name="Saski C."/>
            <person name="Vermerris W."/>
            <person name="Kresovich S."/>
        </authorList>
    </citation>
    <scope>NUCLEOTIDE SEQUENCE</scope>
</reference>
<dbReference type="Gene3D" id="3.30.160.60">
    <property type="entry name" value="Classic Zinc Finger"/>
    <property type="match status" value="1"/>
</dbReference>
<evidence type="ECO:0000313" key="11">
    <source>
        <dbReference type="EMBL" id="KAG0531084.1"/>
    </source>
</evidence>
<dbReference type="GO" id="GO:0008270">
    <property type="term" value="F:zinc ion binding"/>
    <property type="evidence" value="ECO:0007669"/>
    <property type="project" value="UniProtKB-KW"/>
</dbReference>
<keyword evidence="3" id="KW-0677">Repeat</keyword>
<accession>A0A921UGW6</accession>
<evidence type="ECO:0000256" key="7">
    <source>
        <dbReference type="ARBA" id="ARBA00023163"/>
    </source>
</evidence>
<keyword evidence="6" id="KW-0805">Transcription regulation</keyword>
<dbReference type="PANTHER" id="PTHR26374">
    <property type="entry name" value="ZINC FINGER PROTEIN ZAT5"/>
    <property type="match status" value="1"/>
</dbReference>
<evidence type="ECO:0000256" key="5">
    <source>
        <dbReference type="ARBA" id="ARBA00022833"/>
    </source>
</evidence>
<evidence type="ECO:0000256" key="2">
    <source>
        <dbReference type="ARBA" id="ARBA00022723"/>
    </source>
</evidence>
<evidence type="ECO:0000259" key="10">
    <source>
        <dbReference type="PROSITE" id="PS50157"/>
    </source>
</evidence>
<reference evidence="11" key="2">
    <citation type="submission" date="2020-10" db="EMBL/GenBank/DDBJ databases">
        <authorList>
            <person name="Cooper E.A."/>
            <person name="Brenton Z.W."/>
            <person name="Flinn B.S."/>
            <person name="Jenkins J."/>
            <person name="Shu S."/>
            <person name="Flowers D."/>
            <person name="Luo F."/>
            <person name="Wang Y."/>
            <person name="Xia P."/>
            <person name="Barry K."/>
            <person name="Daum C."/>
            <person name="Lipzen A."/>
            <person name="Yoshinaga Y."/>
            <person name="Schmutz J."/>
            <person name="Saski C."/>
            <person name="Vermerris W."/>
            <person name="Kresovich S."/>
        </authorList>
    </citation>
    <scope>NUCLEOTIDE SEQUENCE</scope>
</reference>